<proteinExistence type="predicted"/>
<dbReference type="AlphaFoldDB" id="A0AAD1WDK2"/>
<dbReference type="EMBL" id="OW240918">
    <property type="protein sequence ID" value="CAH2305114.1"/>
    <property type="molecule type" value="Genomic_DNA"/>
</dbReference>
<sequence>MDGLFKDFVTDYIYSGSGTHALRPTKNKEVKPDFMIQGSGAHVLRSTKNKEVKQPNHMTYA</sequence>
<accession>A0AAD1WDK2</accession>
<name>A0AAD1WDK2_PELCU</name>
<feature type="region of interest" description="Disordered" evidence="1">
    <location>
        <begin position="40"/>
        <end position="61"/>
    </location>
</feature>
<organism evidence="2 3">
    <name type="scientific">Pelobates cultripes</name>
    <name type="common">Western spadefoot toad</name>
    <dbReference type="NCBI Taxonomy" id="61616"/>
    <lineage>
        <taxon>Eukaryota</taxon>
        <taxon>Metazoa</taxon>
        <taxon>Chordata</taxon>
        <taxon>Craniata</taxon>
        <taxon>Vertebrata</taxon>
        <taxon>Euteleostomi</taxon>
        <taxon>Amphibia</taxon>
        <taxon>Batrachia</taxon>
        <taxon>Anura</taxon>
        <taxon>Pelobatoidea</taxon>
        <taxon>Pelobatidae</taxon>
        <taxon>Pelobates</taxon>
    </lineage>
</organism>
<protein>
    <submittedName>
        <fullName evidence="2">Uncharacterized protein</fullName>
    </submittedName>
</protein>
<evidence type="ECO:0000313" key="2">
    <source>
        <dbReference type="EMBL" id="CAH2305114.1"/>
    </source>
</evidence>
<feature type="non-terminal residue" evidence="2">
    <location>
        <position position="61"/>
    </location>
</feature>
<keyword evidence="3" id="KW-1185">Reference proteome</keyword>
<dbReference type="Proteomes" id="UP001295444">
    <property type="component" value="Chromosome 07"/>
</dbReference>
<reference evidence="2" key="1">
    <citation type="submission" date="2022-03" db="EMBL/GenBank/DDBJ databases">
        <authorList>
            <person name="Alioto T."/>
            <person name="Alioto T."/>
            <person name="Gomez Garrido J."/>
        </authorList>
    </citation>
    <scope>NUCLEOTIDE SEQUENCE</scope>
</reference>
<gene>
    <name evidence="2" type="ORF">PECUL_23A031410</name>
</gene>
<evidence type="ECO:0000256" key="1">
    <source>
        <dbReference type="SAM" id="MobiDB-lite"/>
    </source>
</evidence>
<evidence type="ECO:0000313" key="3">
    <source>
        <dbReference type="Proteomes" id="UP001295444"/>
    </source>
</evidence>